<feature type="domain" description="BPP" evidence="2">
    <location>
        <begin position="35"/>
        <end position="364"/>
    </location>
</feature>
<feature type="chain" id="PRO_5017060433" evidence="1">
    <location>
        <begin position="23"/>
        <end position="372"/>
    </location>
</feature>
<protein>
    <submittedName>
        <fullName evidence="3">Phytase</fullName>
    </submittedName>
</protein>
<dbReference type="Proteomes" id="UP000264492">
    <property type="component" value="Unassembled WGS sequence"/>
</dbReference>
<name>A0A371JY23_9GAMM</name>
<evidence type="ECO:0000256" key="1">
    <source>
        <dbReference type="SAM" id="SignalP"/>
    </source>
</evidence>
<accession>A0A371JY23</accession>
<dbReference type="PROSITE" id="PS51257">
    <property type="entry name" value="PROKAR_LIPOPROTEIN"/>
    <property type="match status" value="1"/>
</dbReference>
<keyword evidence="1" id="KW-0732">Signal</keyword>
<dbReference type="InterPro" id="IPR011042">
    <property type="entry name" value="6-blade_b-propeller_TolB-like"/>
</dbReference>
<keyword evidence="4" id="KW-1185">Reference proteome</keyword>
<feature type="signal peptide" evidence="1">
    <location>
        <begin position="1"/>
        <end position="22"/>
    </location>
</feature>
<dbReference type="AlphaFoldDB" id="A0A371JY23"/>
<proteinExistence type="predicted"/>
<dbReference type="Gene3D" id="2.120.10.30">
    <property type="entry name" value="TolB, C-terminal domain"/>
    <property type="match status" value="1"/>
</dbReference>
<sequence>MRLRHAPLLSLLLLSACASDRAAREPDETGAEPMLTAAQLPHAVVREAFVTALTPKENVDSPASWVAPDGRVLLLATAKKTSRLMVYDGDSGTELRRYGSPGAKPGQFLRPNGIAVHGDYAFVVERDNRRVQVLRLPDLTPVGMFGNAELKQPYGLWVREMGQRQVEVLVSDAYMAGEDANGDEIPPPLAELNQRYQRYAITLEGASLQARSLGAFGDTSEAGAIRVPESLWGDVAHDRLLIAEEDLKTGTALREYDLQGRYRGRTLGLGLFRAQAEGIALWTCADGSGYWLATDQFKDRSLFHVFDRNTLAHLGAFAGGTVGNTDGVWLQQGATKRFPRGVFYAVHDDMGVAAFDWRDIAKALSLRESCES</sequence>
<dbReference type="InterPro" id="IPR003431">
    <property type="entry name" value="B-propeller_Phytase"/>
</dbReference>
<evidence type="ECO:0000313" key="4">
    <source>
        <dbReference type="Proteomes" id="UP000264492"/>
    </source>
</evidence>
<dbReference type="RefSeq" id="WP_115860583.1">
    <property type="nucleotide sequence ID" value="NZ_QTSU01000003.1"/>
</dbReference>
<organism evidence="3 4">
    <name type="scientific">Lysobacter silvisoli</name>
    <dbReference type="NCBI Taxonomy" id="2293254"/>
    <lineage>
        <taxon>Bacteria</taxon>
        <taxon>Pseudomonadati</taxon>
        <taxon>Pseudomonadota</taxon>
        <taxon>Gammaproteobacteria</taxon>
        <taxon>Lysobacterales</taxon>
        <taxon>Lysobacteraceae</taxon>
        <taxon>Lysobacter</taxon>
    </lineage>
</organism>
<evidence type="ECO:0000313" key="3">
    <source>
        <dbReference type="EMBL" id="RDZ26497.1"/>
    </source>
</evidence>
<dbReference type="SUPFAM" id="SSF50956">
    <property type="entry name" value="Thermostable phytase (3-phytase)"/>
    <property type="match status" value="1"/>
</dbReference>
<dbReference type="GO" id="GO:0016158">
    <property type="term" value="F:inositol hexakisphosphate 3-phosphatase activity"/>
    <property type="evidence" value="ECO:0007669"/>
    <property type="project" value="InterPro"/>
</dbReference>
<evidence type="ECO:0000259" key="2">
    <source>
        <dbReference type="PROSITE" id="PS51662"/>
    </source>
</evidence>
<gene>
    <name evidence="3" type="ORF">DX914_16020</name>
</gene>
<reference evidence="3 4" key="1">
    <citation type="submission" date="2018-08" db="EMBL/GenBank/DDBJ databases">
        <title>Lysobacter sp. zong2l5, whole genome shotgun sequence.</title>
        <authorList>
            <person name="Zhang X."/>
            <person name="Feng G."/>
            <person name="Zhu H."/>
        </authorList>
    </citation>
    <scope>NUCLEOTIDE SEQUENCE [LARGE SCALE GENOMIC DNA]</scope>
    <source>
        <strain evidence="4">zong2l5</strain>
    </source>
</reference>
<dbReference type="PROSITE" id="PS51662">
    <property type="entry name" value="BP_PHYTASE"/>
    <property type="match status" value="1"/>
</dbReference>
<comment type="caution">
    <text evidence="3">The sequence shown here is derived from an EMBL/GenBank/DDBJ whole genome shotgun (WGS) entry which is preliminary data.</text>
</comment>
<dbReference type="EMBL" id="QTSU01000003">
    <property type="protein sequence ID" value="RDZ26497.1"/>
    <property type="molecule type" value="Genomic_DNA"/>
</dbReference>
<dbReference type="OrthoDB" id="5943115at2"/>